<evidence type="ECO:0000256" key="4">
    <source>
        <dbReference type="ARBA" id="ARBA00022840"/>
    </source>
</evidence>
<dbReference type="Gene3D" id="3.40.50.300">
    <property type="entry name" value="P-loop containing nucleotide triphosphate hydrolases"/>
    <property type="match status" value="3"/>
</dbReference>
<dbReference type="InterPro" id="IPR018368">
    <property type="entry name" value="ClpA/B_CS1"/>
</dbReference>
<evidence type="ECO:0000256" key="2">
    <source>
        <dbReference type="ARBA" id="ARBA00022737"/>
    </source>
</evidence>
<dbReference type="Proteomes" id="UP000242694">
    <property type="component" value="Unassembled WGS sequence"/>
</dbReference>
<keyword evidence="11" id="KW-0963">Cytoplasm</keyword>
<dbReference type="Pfam" id="PF17871">
    <property type="entry name" value="AAA_lid_9"/>
    <property type="match status" value="1"/>
</dbReference>
<comment type="subunit">
    <text evidence="11">Homohexamer; The oligomerization is ATP-dependent.</text>
</comment>
<evidence type="ECO:0000256" key="5">
    <source>
        <dbReference type="ARBA" id="ARBA00023016"/>
    </source>
</evidence>
<dbReference type="EMBL" id="PZDI01000006">
    <property type="protein sequence ID" value="PTH19193.1"/>
    <property type="molecule type" value="Genomic_DNA"/>
</dbReference>
<dbReference type="InterPro" id="IPR028299">
    <property type="entry name" value="ClpA/B_CS2"/>
</dbReference>
<dbReference type="SMART" id="SM01086">
    <property type="entry name" value="ClpB_D2-small"/>
    <property type="match status" value="1"/>
</dbReference>
<sequence length="870" mass="98414">MDVNQMTYKVQESLQKAIGLAQTYENQNIEIEAVLKAALEENESLFNSILERANIDTEALGQSYTNKLKNYPNVQGDNVQYGQYISPKTNELFNKAESYMSSYEDEYISMEHLLLAANDIDDTTKQYIGNKIEVVKEIINKVRGGNHVTSQNPEVNYEALEKYGRDLVEEVRQGNMDPVIGRDEEIRNAIRILSRKTKNNPVLIGEPGVGKTAIVEGLAQRIVRKDVPESLLDKTIFELDLSAMVAGAKYRGEFEERLKAVLKEVKESDGRIILFIDEIHMLVGAGKTEGSMDAGNMLKPMLARGELHCIGATTLNEYRENIEKDSALERRFQKVQVSEPNVEDTISILRGLKERYEVYHGVRIQDRALVAAAELSDRYITDRFLPDKAIDLVDQACATIRTEMGSNPTELDQVNRRVMQLEIEESALKNESDNASKQRLQELQEELSNEKEKQAEIQSRVDQEKDKISALQDKRTELDESRKALEDAENNYDLEKAAELQHGKIPQLEKELRELEDAFQDEQPDGQDRIIREVVSDEEIGDIVSSWTGIPVSKLVETEREKLLNLSDILHERVVGQDKAVDLVSDAVVRARAGIKDPNRPIGSFLFLGPTGVGKTELAKSLASTLFDSEKHMIRIDMSEYMEKHSVSRLIGAPPGYVGHDEGGQLTEAVRRNPYSVILLDEIEKAHTDVFNVLLQILDEGRLTDSQGRSVDFKNTIIIMTSNIGSQILLENVKDSGVITENTEQAVMANVNEYFKPEILNRMDDIVLFKPLTVDDMSLIVDKVVTQLNIRLMDQRISIDVSDKAKKWLGEEAYEPQFGARPLKRFVQRQIETPLARRMIREDMPEGTTVKIDLTDDGLTFDQIEPETVQ</sequence>
<comment type="subunit">
    <text evidence="8">Homohexamer. The oligomerization is ATP-dependent.</text>
</comment>
<keyword evidence="7 10" id="KW-0143">Chaperone</keyword>
<dbReference type="PROSITE" id="PS00870">
    <property type="entry name" value="CLPAB_1"/>
    <property type="match status" value="1"/>
</dbReference>
<dbReference type="SUPFAM" id="SSF81923">
    <property type="entry name" value="Double Clp-N motif"/>
    <property type="match status" value="1"/>
</dbReference>
<dbReference type="Pfam" id="PF02861">
    <property type="entry name" value="Clp_N"/>
    <property type="match status" value="1"/>
</dbReference>
<dbReference type="InterPro" id="IPR019489">
    <property type="entry name" value="Clp_ATPase_C"/>
</dbReference>
<dbReference type="InterPro" id="IPR017730">
    <property type="entry name" value="Chaperonin_ClpB"/>
</dbReference>
<feature type="region of interest" description="Disordered" evidence="12">
    <location>
        <begin position="447"/>
        <end position="466"/>
    </location>
</feature>
<evidence type="ECO:0000256" key="6">
    <source>
        <dbReference type="ARBA" id="ARBA00023054"/>
    </source>
</evidence>
<evidence type="ECO:0000256" key="1">
    <source>
        <dbReference type="ARBA" id="ARBA00008675"/>
    </source>
</evidence>
<dbReference type="InterPro" id="IPR050130">
    <property type="entry name" value="ClpA_ClpB"/>
</dbReference>
<dbReference type="InterPro" id="IPR027417">
    <property type="entry name" value="P-loop_NTPase"/>
</dbReference>
<dbReference type="PANTHER" id="PTHR11638">
    <property type="entry name" value="ATP-DEPENDENT CLP PROTEASE"/>
    <property type="match status" value="1"/>
</dbReference>
<evidence type="ECO:0000313" key="14">
    <source>
        <dbReference type="EMBL" id="PTH19193.1"/>
    </source>
</evidence>
<keyword evidence="15" id="KW-1185">Reference proteome</keyword>
<keyword evidence="2 9" id="KW-0677">Repeat</keyword>
<evidence type="ECO:0000313" key="15">
    <source>
        <dbReference type="Proteomes" id="UP000242694"/>
    </source>
</evidence>
<evidence type="ECO:0000259" key="13">
    <source>
        <dbReference type="PROSITE" id="PS51903"/>
    </source>
</evidence>
<evidence type="ECO:0000256" key="3">
    <source>
        <dbReference type="ARBA" id="ARBA00022741"/>
    </source>
</evidence>
<dbReference type="InterPro" id="IPR041546">
    <property type="entry name" value="ClpA/ClpB_AAA_lid"/>
</dbReference>
<evidence type="ECO:0000256" key="9">
    <source>
        <dbReference type="PROSITE-ProRule" id="PRU01251"/>
    </source>
</evidence>
<dbReference type="InterPro" id="IPR036628">
    <property type="entry name" value="Clp_N_dom_sf"/>
</dbReference>
<evidence type="ECO:0000256" key="7">
    <source>
        <dbReference type="ARBA" id="ARBA00023186"/>
    </source>
</evidence>
<evidence type="ECO:0000256" key="8">
    <source>
        <dbReference type="ARBA" id="ARBA00026057"/>
    </source>
</evidence>
<name>A0ABX5IH84_9STAP</name>
<comment type="similarity">
    <text evidence="1 10">Belongs to the ClpA/ClpB family.</text>
</comment>
<dbReference type="PROSITE" id="PS51903">
    <property type="entry name" value="CLP_R"/>
    <property type="match status" value="1"/>
</dbReference>
<protein>
    <recommendedName>
        <fullName evidence="11">Chaperone protein ClpB</fullName>
    </recommendedName>
</protein>
<keyword evidence="4 10" id="KW-0067">ATP-binding</keyword>
<dbReference type="InterPro" id="IPR003593">
    <property type="entry name" value="AAA+_ATPase"/>
</dbReference>
<dbReference type="PRINTS" id="PR00300">
    <property type="entry name" value="CLPPROTEASEA"/>
</dbReference>
<dbReference type="SMART" id="SM00382">
    <property type="entry name" value="AAA"/>
    <property type="match status" value="2"/>
</dbReference>
<accession>A0ABX5IH84</accession>
<dbReference type="Gene3D" id="1.10.8.60">
    <property type="match status" value="1"/>
</dbReference>
<gene>
    <name evidence="11 14" type="primary">clpB</name>
    <name evidence="14" type="ORF">BU607_02205</name>
</gene>
<keyword evidence="6" id="KW-0175">Coiled coil</keyword>
<keyword evidence="5 11" id="KW-0346">Stress response</keyword>
<dbReference type="Pfam" id="PF07724">
    <property type="entry name" value="AAA_2"/>
    <property type="match status" value="1"/>
</dbReference>
<comment type="subcellular location">
    <subcellularLocation>
        <location evidence="11">Cytoplasm</location>
    </subcellularLocation>
</comment>
<dbReference type="Pfam" id="PF00004">
    <property type="entry name" value="AAA"/>
    <property type="match status" value="1"/>
</dbReference>
<dbReference type="RefSeq" id="WP_107392362.1">
    <property type="nucleotide sequence ID" value="NZ_JAHCOE010000001.1"/>
</dbReference>
<dbReference type="InterPro" id="IPR003959">
    <property type="entry name" value="ATPase_AAA_core"/>
</dbReference>
<dbReference type="Pfam" id="PF10431">
    <property type="entry name" value="ClpB_D2-small"/>
    <property type="match status" value="1"/>
</dbReference>
<keyword evidence="3 10" id="KW-0547">Nucleotide-binding</keyword>
<dbReference type="InterPro" id="IPR004176">
    <property type="entry name" value="Clp_R_N"/>
</dbReference>
<feature type="domain" description="Clp R" evidence="13">
    <location>
        <begin position="3"/>
        <end position="145"/>
    </location>
</feature>
<reference evidence="14 15" key="1">
    <citation type="journal article" date="2016" name="Front. Microbiol.">
        <title>Comprehensive Phylogenetic Analysis of Bovine Non-aureus Staphylococci Species Based on Whole-Genome Sequencing.</title>
        <authorList>
            <person name="Naushad S."/>
            <person name="Barkema H.W."/>
            <person name="Luby C."/>
            <person name="Condas L.A."/>
            <person name="Nobrega D.B."/>
            <person name="Carson D.A."/>
            <person name="De Buck J."/>
        </authorList>
    </citation>
    <scope>NUCLEOTIDE SEQUENCE [LARGE SCALE GENOMIC DNA]</scope>
    <source>
        <strain evidence="14 15">SNUC 993</strain>
    </source>
</reference>
<evidence type="ECO:0000256" key="12">
    <source>
        <dbReference type="SAM" id="MobiDB-lite"/>
    </source>
</evidence>
<evidence type="ECO:0000256" key="11">
    <source>
        <dbReference type="RuleBase" id="RU362034"/>
    </source>
</evidence>
<dbReference type="SUPFAM" id="SSF52540">
    <property type="entry name" value="P-loop containing nucleoside triphosphate hydrolases"/>
    <property type="match status" value="2"/>
</dbReference>
<comment type="function">
    <text evidence="11">Part of a stress-induced multi-chaperone system, it is involved in the recovery of the cell from heat-induced damage, in cooperation with DnaK, DnaJ and GrpE.</text>
</comment>
<dbReference type="InterPro" id="IPR001270">
    <property type="entry name" value="ClpA/B"/>
</dbReference>
<dbReference type="PROSITE" id="PS00871">
    <property type="entry name" value="CLPAB_2"/>
    <property type="match status" value="1"/>
</dbReference>
<dbReference type="NCBIfam" id="TIGR03346">
    <property type="entry name" value="chaperone_ClpB"/>
    <property type="match status" value="1"/>
</dbReference>
<organism evidence="14 15">
    <name type="scientific">Staphylococcus auricularis</name>
    <dbReference type="NCBI Taxonomy" id="29379"/>
    <lineage>
        <taxon>Bacteria</taxon>
        <taxon>Bacillati</taxon>
        <taxon>Bacillota</taxon>
        <taxon>Bacilli</taxon>
        <taxon>Bacillales</taxon>
        <taxon>Staphylococcaceae</taxon>
        <taxon>Staphylococcus</taxon>
    </lineage>
</organism>
<dbReference type="CDD" id="cd00009">
    <property type="entry name" value="AAA"/>
    <property type="match status" value="1"/>
</dbReference>
<evidence type="ECO:0000256" key="10">
    <source>
        <dbReference type="RuleBase" id="RU004432"/>
    </source>
</evidence>
<comment type="caution">
    <text evidence="14">The sequence shown here is derived from an EMBL/GenBank/DDBJ whole genome shotgun (WGS) entry which is preliminary data.</text>
</comment>
<dbReference type="CDD" id="cd19499">
    <property type="entry name" value="RecA-like_ClpB_Hsp104-like"/>
    <property type="match status" value="1"/>
</dbReference>
<dbReference type="PANTHER" id="PTHR11638:SF18">
    <property type="entry name" value="HEAT SHOCK PROTEIN 104"/>
    <property type="match status" value="1"/>
</dbReference>
<proteinExistence type="inferred from homology"/>
<dbReference type="Gene3D" id="1.10.1780.10">
    <property type="entry name" value="Clp, N-terminal domain"/>
    <property type="match status" value="1"/>
</dbReference>